<accession>A0A017HSU8</accession>
<dbReference type="PANTHER" id="PTHR21716:SF16">
    <property type="entry name" value="BLL1467 PROTEIN"/>
    <property type="match status" value="1"/>
</dbReference>
<dbReference type="EMBL" id="AOSK01000029">
    <property type="protein sequence ID" value="EYD77410.1"/>
    <property type="molecule type" value="Genomic_DNA"/>
</dbReference>
<feature type="transmembrane region" description="Helical" evidence="7">
    <location>
        <begin position="76"/>
        <end position="101"/>
    </location>
</feature>
<keyword evidence="5 7" id="KW-0472">Membrane</keyword>
<protein>
    <submittedName>
        <fullName evidence="8">Transport protein</fullName>
    </submittedName>
</protein>
<evidence type="ECO:0000256" key="2">
    <source>
        <dbReference type="ARBA" id="ARBA00009773"/>
    </source>
</evidence>
<evidence type="ECO:0000256" key="1">
    <source>
        <dbReference type="ARBA" id="ARBA00004141"/>
    </source>
</evidence>
<dbReference type="HOGENOM" id="CLU_1561740_0_0_5"/>
<feature type="transmembrane region" description="Helical" evidence="7">
    <location>
        <begin position="41"/>
        <end position="64"/>
    </location>
</feature>
<dbReference type="AlphaFoldDB" id="A0A017HSU8"/>
<evidence type="ECO:0000256" key="6">
    <source>
        <dbReference type="SAM" id="MobiDB-lite"/>
    </source>
</evidence>
<comment type="subcellular location">
    <subcellularLocation>
        <location evidence="1">Membrane</location>
        <topology evidence="1">Multi-pass membrane protein</topology>
    </subcellularLocation>
</comment>
<evidence type="ECO:0000256" key="4">
    <source>
        <dbReference type="ARBA" id="ARBA00022989"/>
    </source>
</evidence>
<keyword evidence="9" id="KW-1185">Reference proteome</keyword>
<keyword evidence="4 7" id="KW-1133">Transmembrane helix</keyword>
<dbReference type="PANTHER" id="PTHR21716">
    <property type="entry name" value="TRANSMEMBRANE PROTEIN"/>
    <property type="match status" value="1"/>
</dbReference>
<evidence type="ECO:0000256" key="7">
    <source>
        <dbReference type="SAM" id="Phobius"/>
    </source>
</evidence>
<dbReference type="Proteomes" id="UP000019666">
    <property type="component" value="Unassembled WGS sequence"/>
</dbReference>
<name>A0A017HSU8_9RHOB</name>
<reference evidence="8 9" key="1">
    <citation type="submission" date="2013-02" db="EMBL/GenBank/DDBJ databases">
        <authorList>
            <person name="Fiebig A."/>
            <person name="Goeker M."/>
            <person name="Klenk H.-P.P."/>
        </authorList>
    </citation>
    <scope>NUCLEOTIDE SEQUENCE [LARGE SCALE GENOMIC DNA]</scope>
    <source>
        <strain evidence="8 9">DSM 19309</strain>
    </source>
</reference>
<evidence type="ECO:0000313" key="9">
    <source>
        <dbReference type="Proteomes" id="UP000019666"/>
    </source>
</evidence>
<dbReference type="GO" id="GO:0055085">
    <property type="term" value="P:transmembrane transport"/>
    <property type="evidence" value="ECO:0007669"/>
    <property type="project" value="TreeGrafter"/>
</dbReference>
<proteinExistence type="inferred from homology"/>
<sequence length="171" mass="18139">MAVVWGLMTFLLNYIPFVGNILTVALVGAVSVVTFDSLWDAALPPLALIVLSGIESNIVTPLLVGRRLELNQVAQLITLAFWTWLWGVAGAILAVPFLVVVKAVCDNVESLQTLSSFLSGDPGTKQDETPQKATTGPALETAPFRTQAEAREDSPPTQAPGGKDVTPLVAE</sequence>
<evidence type="ECO:0000313" key="8">
    <source>
        <dbReference type="EMBL" id="EYD77410.1"/>
    </source>
</evidence>
<keyword evidence="3 7" id="KW-0812">Transmembrane</keyword>
<comment type="similarity">
    <text evidence="2">Belongs to the autoinducer-2 exporter (AI-2E) (TC 2.A.86) family.</text>
</comment>
<feature type="transmembrane region" description="Helical" evidence="7">
    <location>
        <begin position="12"/>
        <end position="35"/>
    </location>
</feature>
<evidence type="ECO:0000256" key="3">
    <source>
        <dbReference type="ARBA" id="ARBA00022692"/>
    </source>
</evidence>
<organism evidence="8 9">
    <name type="scientific">Rubellimicrobium mesophilum DSM 19309</name>
    <dbReference type="NCBI Taxonomy" id="442562"/>
    <lineage>
        <taxon>Bacteria</taxon>
        <taxon>Pseudomonadati</taxon>
        <taxon>Pseudomonadota</taxon>
        <taxon>Alphaproteobacteria</taxon>
        <taxon>Rhodobacterales</taxon>
        <taxon>Roseobacteraceae</taxon>
        <taxon>Rubellimicrobium</taxon>
    </lineage>
</organism>
<dbReference type="Pfam" id="PF01594">
    <property type="entry name" value="AI-2E_transport"/>
    <property type="match status" value="1"/>
</dbReference>
<dbReference type="GO" id="GO:0016020">
    <property type="term" value="C:membrane"/>
    <property type="evidence" value="ECO:0007669"/>
    <property type="project" value="UniProtKB-SubCell"/>
</dbReference>
<evidence type="ECO:0000256" key="5">
    <source>
        <dbReference type="ARBA" id="ARBA00023136"/>
    </source>
</evidence>
<feature type="region of interest" description="Disordered" evidence="6">
    <location>
        <begin position="119"/>
        <end position="171"/>
    </location>
</feature>
<dbReference type="STRING" id="442562.Rumeso_00959"/>
<comment type="caution">
    <text evidence="8">The sequence shown here is derived from an EMBL/GenBank/DDBJ whole genome shotgun (WGS) entry which is preliminary data.</text>
</comment>
<dbReference type="InterPro" id="IPR002549">
    <property type="entry name" value="AI-2E-like"/>
</dbReference>
<gene>
    <name evidence="8" type="ORF">Rumeso_00959</name>
</gene>